<dbReference type="EMBL" id="JAJSBI010000003">
    <property type="protein sequence ID" value="MCD9873809.1"/>
    <property type="molecule type" value="Genomic_DNA"/>
</dbReference>
<comment type="caution">
    <text evidence="5">The sequence shown here is derived from an EMBL/GenBank/DDBJ whole genome shotgun (WGS) entry which is preliminary data.</text>
</comment>
<gene>
    <name evidence="5" type="ORF">LJ657_09010</name>
</gene>
<evidence type="ECO:0000256" key="1">
    <source>
        <dbReference type="ARBA" id="ARBA00023125"/>
    </source>
</evidence>
<dbReference type="Pfam" id="PF07508">
    <property type="entry name" value="Recombinase"/>
    <property type="match status" value="1"/>
</dbReference>
<dbReference type="GO" id="GO:0000150">
    <property type="term" value="F:DNA strand exchange activity"/>
    <property type="evidence" value="ECO:0007669"/>
    <property type="project" value="InterPro"/>
</dbReference>
<dbReference type="PANTHER" id="PTHR30461">
    <property type="entry name" value="DNA-INVERTASE FROM LAMBDOID PROPHAGE"/>
    <property type="match status" value="1"/>
</dbReference>
<dbReference type="PANTHER" id="PTHR30461:SF2">
    <property type="entry name" value="SERINE RECOMBINASE PINE-RELATED"/>
    <property type="match status" value="1"/>
</dbReference>
<dbReference type="Pfam" id="PF00239">
    <property type="entry name" value="Resolvase"/>
    <property type="match status" value="1"/>
</dbReference>
<dbReference type="CDD" id="cd00338">
    <property type="entry name" value="Ser_Recombinase"/>
    <property type="match status" value="1"/>
</dbReference>
<keyword evidence="1" id="KW-0238">DNA-binding</keyword>
<dbReference type="AlphaFoldDB" id="A0A9Q3Z583"/>
<dbReference type="Proteomes" id="UP001108029">
    <property type="component" value="Unassembled WGS sequence"/>
</dbReference>
<keyword evidence="6" id="KW-1185">Reference proteome</keyword>
<dbReference type="InterPro" id="IPR050639">
    <property type="entry name" value="SSR_resolvase"/>
</dbReference>
<feature type="domain" description="Resolvase/invertase-type recombinase catalytic" evidence="3">
    <location>
        <begin position="5"/>
        <end position="151"/>
    </location>
</feature>
<evidence type="ECO:0000313" key="6">
    <source>
        <dbReference type="Proteomes" id="UP001108029"/>
    </source>
</evidence>
<dbReference type="PROSITE" id="PS51737">
    <property type="entry name" value="RECOMBINASE_DNA_BIND"/>
    <property type="match status" value="1"/>
</dbReference>
<dbReference type="InterPro" id="IPR006119">
    <property type="entry name" value="Resolv_N"/>
</dbReference>
<accession>A0A9Q3Z583</accession>
<reference evidence="5" key="1">
    <citation type="submission" date="2021-12" db="EMBL/GenBank/DDBJ databases">
        <authorList>
            <person name="Lee J.-H."/>
            <person name="Kim S.-B."/>
        </authorList>
    </citation>
    <scope>NUCLEOTIDE SEQUENCE</scope>
    <source>
        <strain evidence="5">NR30</strain>
    </source>
</reference>
<dbReference type="SMART" id="SM00857">
    <property type="entry name" value="Resolvase"/>
    <property type="match status" value="1"/>
</dbReference>
<proteinExistence type="predicted"/>
<name>A0A9Q3Z583_9ACTN</name>
<evidence type="ECO:0000259" key="4">
    <source>
        <dbReference type="PROSITE" id="PS51737"/>
    </source>
</evidence>
<dbReference type="Gene3D" id="3.40.50.1390">
    <property type="entry name" value="Resolvase, N-terminal catalytic domain"/>
    <property type="match status" value="1"/>
</dbReference>
<dbReference type="InterPro" id="IPR025827">
    <property type="entry name" value="Zn_ribbon_recom_dom"/>
</dbReference>
<dbReference type="InterPro" id="IPR036162">
    <property type="entry name" value="Resolvase-like_N_sf"/>
</dbReference>
<dbReference type="SUPFAM" id="SSF53041">
    <property type="entry name" value="Resolvase-like"/>
    <property type="match status" value="1"/>
</dbReference>
<evidence type="ECO:0000256" key="2">
    <source>
        <dbReference type="ARBA" id="ARBA00023172"/>
    </source>
</evidence>
<keyword evidence="2" id="KW-0233">DNA recombination</keyword>
<dbReference type="InterPro" id="IPR038109">
    <property type="entry name" value="DNA_bind_recomb_sf"/>
</dbReference>
<dbReference type="PROSITE" id="PS51736">
    <property type="entry name" value="RECOMBINASES_3"/>
    <property type="match status" value="1"/>
</dbReference>
<dbReference type="Gene3D" id="3.90.1750.20">
    <property type="entry name" value="Putative Large Serine Recombinase, Chain B, Domain 2"/>
    <property type="match status" value="1"/>
</dbReference>
<dbReference type="InterPro" id="IPR011109">
    <property type="entry name" value="DNA_bind_recombinase_dom"/>
</dbReference>
<feature type="domain" description="Recombinase" evidence="4">
    <location>
        <begin position="159"/>
        <end position="301"/>
    </location>
</feature>
<evidence type="ECO:0000259" key="3">
    <source>
        <dbReference type="PROSITE" id="PS51736"/>
    </source>
</evidence>
<dbReference type="RefSeq" id="WP_232647866.1">
    <property type="nucleotide sequence ID" value="NZ_JAJSBI010000003.1"/>
</dbReference>
<evidence type="ECO:0000313" key="5">
    <source>
        <dbReference type="EMBL" id="MCD9873809.1"/>
    </source>
</evidence>
<protein>
    <submittedName>
        <fullName evidence="5">Recombinase family protein</fullName>
    </submittedName>
</protein>
<dbReference type="GO" id="GO:0003677">
    <property type="term" value="F:DNA binding"/>
    <property type="evidence" value="ECO:0007669"/>
    <property type="project" value="UniProtKB-KW"/>
</dbReference>
<organism evidence="5 6">
    <name type="scientific">Streptomyces guryensis</name>
    <dbReference type="NCBI Taxonomy" id="2886947"/>
    <lineage>
        <taxon>Bacteria</taxon>
        <taxon>Bacillati</taxon>
        <taxon>Actinomycetota</taxon>
        <taxon>Actinomycetes</taxon>
        <taxon>Kitasatosporales</taxon>
        <taxon>Streptomycetaceae</taxon>
        <taxon>Streptomyces</taxon>
    </lineage>
</organism>
<sequence>MGKLRALGVVRISVGNEHQTGPETQKTRITKRVDADEAELVGFAEDVDVSASISPWMRPQLGDWINNRAHEFDVLYVFKIDRIARSSRDLSDLIDWCEKHGKGFISCEEGFDLSKPWGVVIAKILSVLAEAELKTIQERIRASRETMRKSGRWAGGLVPFGRKAVKGDSGYGLELDPEFGPYLVEMIRRFTAAEKPSFSTIADWLNEEGVPTTQDIARMRAAAGESTTRLSDEKKAPRGSKWTPTAVQAILVSRSLLGEYQRADESIVRNEDGTPVMRSVPVLTAEEFERLQHKVQSVKHQRQKGSTSPLVGVAFCAKCQQPLYYVKDTPTRSRESRYRCQGNKSKGIKACARQATPAEEMHEILTTFITETIGHLDVMESVTRFDDRREAQLAVIDGQMAQYTKELQAGKLNAIAYGSLMAEAAKERERIAESDGPKPETIWTSTGQTYAEWWKASEPDDRREFLQRHGVRIMFLREPQRLFLVHLGDLMDNLKAQGLTPPEAPRRLLPHVIDALGVSPETYFKELEEPTDPRLAPTNYVFLRNT</sequence>
<dbReference type="Pfam" id="PF13408">
    <property type="entry name" value="Zn_ribbon_recom"/>
    <property type="match status" value="1"/>
</dbReference>